<accession>A0A0C3WE37</accession>
<evidence type="ECO:0000313" key="2">
    <source>
        <dbReference type="EMBL" id="AES81889.2"/>
    </source>
</evidence>
<dbReference type="EMBL" id="CM001223">
    <property type="protein sequence ID" value="AES81889.2"/>
    <property type="molecule type" value="Genomic_DNA"/>
</dbReference>
<dbReference type="Proteomes" id="UP000002051">
    <property type="component" value="Unassembled WGS sequence"/>
</dbReference>
<reference evidence="3" key="3">
    <citation type="submission" date="2015-04" db="UniProtKB">
        <authorList>
            <consortium name="EnsemblPlants"/>
        </authorList>
    </citation>
    <scope>IDENTIFICATION</scope>
    <source>
        <strain evidence="3">cv. Jemalong A17</strain>
    </source>
</reference>
<accession>G7L3V0</accession>
<proteinExistence type="predicted"/>
<feature type="region of interest" description="Disordered" evidence="1">
    <location>
        <begin position="74"/>
        <end position="93"/>
    </location>
</feature>
<dbReference type="HOGENOM" id="CLU_2227170_0_0_1"/>
<sequence>MVLLSALFLEIWDGGTQDRARGFQTLFDATQRKSLLESREQAANGRKMFKTSVTRTSEDRKPAAYQIMLATSHRQRAKIRRNGDHRSPRRLKKKGSYFEKTYKKIM</sequence>
<gene>
    <name evidence="2" type="ordered locus">MTR_7g101810</name>
</gene>
<evidence type="ECO:0000256" key="1">
    <source>
        <dbReference type="SAM" id="MobiDB-lite"/>
    </source>
</evidence>
<protein>
    <submittedName>
        <fullName evidence="2 3">Uncharacterized protein</fullName>
    </submittedName>
</protein>
<keyword evidence="4" id="KW-1185">Reference proteome</keyword>
<evidence type="ECO:0000313" key="3">
    <source>
        <dbReference type="EnsemblPlants" id="AES81889"/>
    </source>
</evidence>
<evidence type="ECO:0000313" key="4">
    <source>
        <dbReference type="Proteomes" id="UP000002051"/>
    </source>
</evidence>
<dbReference type="PaxDb" id="3880-AES81889"/>
<dbReference type="EnsemblPlants" id="AES81889">
    <property type="protein sequence ID" value="AES81889"/>
    <property type="gene ID" value="MTR_7g101810"/>
</dbReference>
<dbReference type="AlphaFoldDB" id="G7L3V0"/>
<name>G7L3V0_MEDTR</name>
<reference evidence="2 4" key="2">
    <citation type="journal article" date="2014" name="BMC Genomics">
        <title>An improved genome release (version Mt4.0) for the model legume Medicago truncatula.</title>
        <authorList>
            <person name="Tang H."/>
            <person name="Krishnakumar V."/>
            <person name="Bidwell S."/>
            <person name="Rosen B."/>
            <person name="Chan A."/>
            <person name="Zhou S."/>
            <person name="Gentzbittel L."/>
            <person name="Childs K.L."/>
            <person name="Yandell M."/>
            <person name="Gundlach H."/>
            <person name="Mayer K.F."/>
            <person name="Schwartz D.C."/>
            <person name="Town C.D."/>
        </authorList>
    </citation>
    <scope>GENOME REANNOTATION</scope>
    <source>
        <strain evidence="3 4">cv. Jemalong A17</strain>
    </source>
</reference>
<reference evidence="2 4" key="1">
    <citation type="journal article" date="2011" name="Nature">
        <title>The Medicago genome provides insight into the evolution of rhizobial symbioses.</title>
        <authorList>
            <person name="Young N.D."/>
            <person name="Debelle F."/>
            <person name="Oldroyd G.E."/>
            <person name="Geurts R."/>
            <person name="Cannon S.B."/>
            <person name="Udvardi M.K."/>
            <person name="Benedito V.A."/>
            <person name="Mayer K.F."/>
            <person name="Gouzy J."/>
            <person name="Schoof H."/>
            <person name="Van de Peer Y."/>
            <person name="Proost S."/>
            <person name="Cook D.R."/>
            <person name="Meyers B.C."/>
            <person name="Spannagl M."/>
            <person name="Cheung F."/>
            <person name="De Mita S."/>
            <person name="Krishnakumar V."/>
            <person name="Gundlach H."/>
            <person name="Zhou S."/>
            <person name="Mudge J."/>
            <person name="Bharti A.K."/>
            <person name="Murray J.D."/>
            <person name="Naoumkina M.A."/>
            <person name="Rosen B."/>
            <person name="Silverstein K.A."/>
            <person name="Tang H."/>
            <person name="Rombauts S."/>
            <person name="Zhao P.X."/>
            <person name="Zhou P."/>
            <person name="Barbe V."/>
            <person name="Bardou P."/>
            <person name="Bechner M."/>
            <person name="Bellec A."/>
            <person name="Berger A."/>
            <person name="Berges H."/>
            <person name="Bidwell S."/>
            <person name="Bisseling T."/>
            <person name="Choisne N."/>
            <person name="Couloux A."/>
            <person name="Denny R."/>
            <person name="Deshpande S."/>
            <person name="Dai X."/>
            <person name="Doyle J.J."/>
            <person name="Dudez A.M."/>
            <person name="Farmer A.D."/>
            <person name="Fouteau S."/>
            <person name="Franken C."/>
            <person name="Gibelin C."/>
            <person name="Gish J."/>
            <person name="Goldstein S."/>
            <person name="Gonzalez A.J."/>
            <person name="Green P.J."/>
            <person name="Hallab A."/>
            <person name="Hartog M."/>
            <person name="Hua A."/>
            <person name="Humphray S.J."/>
            <person name="Jeong D.H."/>
            <person name="Jing Y."/>
            <person name="Jocker A."/>
            <person name="Kenton S.M."/>
            <person name="Kim D.J."/>
            <person name="Klee K."/>
            <person name="Lai H."/>
            <person name="Lang C."/>
            <person name="Lin S."/>
            <person name="Macmil S.L."/>
            <person name="Magdelenat G."/>
            <person name="Matthews L."/>
            <person name="McCorrison J."/>
            <person name="Monaghan E.L."/>
            <person name="Mun J.H."/>
            <person name="Najar F.Z."/>
            <person name="Nicholson C."/>
            <person name="Noirot C."/>
            <person name="O'Bleness M."/>
            <person name="Paule C.R."/>
            <person name="Poulain J."/>
            <person name="Prion F."/>
            <person name="Qin B."/>
            <person name="Qu C."/>
            <person name="Retzel E.F."/>
            <person name="Riddle C."/>
            <person name="Sallet E."/>
            <person name="Samain S."/>
            <person name="Samson N."/>
            <person name="Sanders I."/>
            <person name="Saurat O."/>
            <person name="Scarpelli C."/>
            <person name="Schiex T."/>
            <person name="Segurens B."/>
            <person name="Severin A.J."/>
            <person name="Sherrier D.J."/>
            <person name="Shi R."/>
            <person name="Sims S."/>
            <person name="Singer S.R."/>
            <person name="Sinharoy S."/>
            <person name="Sterck L."/>
            <person name="Viollet A."/>
            <person name="Wang B.B."/>
            <person name="Wang K."/>
            <person name="Wang M."/>
            <person name="Wang X."/>
            <person name="Warfsmann J."/>
            <person name="Weissenbach J."/>
            <person name="White D.D."/>
            <person name="White J.D."/>
            <person name="Wiley G.B."/>
            <person name="Wincker P."/>
            <person name="Xing Y."/>
            <person name="Yang L."/>
            <person name="Yao Z."/>
            <person name="Ying F."/>
            <person name="Zhai J."/>
            <person name="Zhou L."/>
            <person name="Zuber A."/>
            <person name="Denarie J."/>
            <person name="Dixon R.A."/>
            <person name="May G.D."/>
            <person name="Schwartz D.C."/>
            <person name="Rogers J."/>
            <person name="Quetier F."/>
            <person name="Town C.D."/>
            <person name="Roe B.A."/>
        </authorList>
    </citation>
    <scope>NUCLEOTIDE SEQUENCE [LARGE SCALE GENOMIC DNA]</scope>
    <source>
        <strain evidence="2">A17</strain>
        <strain evidence="3 4">cv. Jemalong A17</strain>
    </source>
</reference>
<organism evidence="2 4">
    <name type="scientific">Medicago truncatula</name>
    <name type="common">Barrel medic</name>
    <name type="synonym">Medicago tribuloides</name>
    <dbReference type="NCBI Taxonomy" id="3880"/>
    <lineage>
        <taxon>Eukaryota</taxon>
        <taxon>Viridiplantae</taxon>
        <taxon>Streptophyta</taxon>
        <taxon>Embryophyta</taxon>
        <taxon>Tracheophyta</taxon>
        <taxon>Spermatophyta</taxon>
        <taxon>Magnoliopsida</taxon>
        <taxon>eudicotyledons</taxon>
        <taxon>Gunneridae</taxon>
        <taxon>Pentapetalae</taxon>
        <taxon>rosids</taxon>
        <taxon>fabids</taxon>
        <taxon>Fabales</taxon>
        <taxon>Fabaceae</taxon>
        <taxon>Papilionoideae</taxon>
        <taxon>50 kb inversion clade</taxon>
        <taxon>NPAAA clade</taxon>
        <taxon>Hologalegina</taxon>
        <taxon>IRL clade</taxon>
        <taxon>Trifolieae</taxon>
        <taxon>Medicago</taxon>
    </lineage>
</organism>